<keyword evidence="1" id="KW-1133">Transmembrane helix</keyword>
<keyword evidence="1" id="KW-0812">Transmembrane</keyword>
<feature type="transmembrane region" description="Helical" evidence="1">
    <location>
        <begin position="289"/>
        <end position="309"/>
    </location>
</feature>
<evidence type="ECO:0000256" key="1">
    <source>
        <dbReference type="SAM" id="Phobius"/>
    </source>
</evidence>
<protein>
    <submittedName>
        <fullName evidence="2">Uncharacterized protein</fullName>
    </submittedName>
</protein>
<sequence>MNVLSDLSTYGLSNNTLYDTLTTANALFVDATVNTTSLQASCGLLSNLTYNSSDQYVIFSVSGLGSGYFWAAPKSSNEIFSVAPFPAVTLSDPGLPCPLCDQYLFFLLTTGVDIDGSINSTINVGVNSASTTSENPPVFTSYVAACSLEAQTVTATLDVQDVKLDPSPSQIQTDQQPWTLWSPGGSTNLTNAISSAFQAATFLDCPYVAMCVNMTALGSPLFPPQSDPSALVPLSPYQLEQAIAQTAAEMLWLAGQAGEKGGGFQRESGESQVTQVVTQWRLNINKVPVLFASTASFLLFLFGLVLVGWPSRRRCTSVSGISVLETLWIAAHSQALYERLADVDDASLDNLRAAGMFGICVADVKAERSTPSHQDSESDRNTLLE</sequence>
<accession>A0A0C9TIU8</accession>
<reference evidence="2 3" key="1">
    <citation type="submission" date="2014-06" db="EMBL/GenBank/DDBJ databases">
        <authorList>
            <consortium name="DOE Joint Genome Institute"/>
            <person name="Kuo A."/>
            <person name="Kohler A."/>
            <person name="Nagy L.G."/>
            <person name="Floudas D."/>
            <person name="Copeland A."/>
            <person name="Barry K.W."/>
            <person name="Cichocki N."/>
            <person name="Veneault-Fourrey C."/>
            <person name="LaButti K."/>
            <person name="Lindquist E.A."/>
            <person name="Lipzen A."/>
            <person name="Lundell T."/>
            <person name="Morin E."/>
            <person name="Murat C."/>
            <person name="Sun H."/>
            <person name="Tunlid A."/>
            <person name="Henrissat B."/>
            <person name="Grigoriev I.V."/>
            <person name="Hibbett D.S."/>
            <person name="Martin F."/>
            <person name="Nordberg H.P."/>
            <person name="Cantor M.N."/>
            <person name="Hua S.X."/>
        </authorList>
    </citation>
    <scope>NUCLEOTIDE SEQUENCE [LARGE SCALE GENOMIC DNA]</scope>
    <source>
        <strain evidence="2 3">ATCC 200175</strain>
    </source>
</reference>
<organism evidence="2 3">
    <name type="scientific">Paxillus involutus ATCC 200175</name>
    <dbReference type="NCBI Taxonomy" id="664439"/>
    <lineage>
        <taxon>Eukaryota</taxon>
        <taxon>Fungi</taxon>
        <taxon>Dikarya</taxon>
        <taxon>Basidiomycota</taxon>
        <taxon>Agaricomycotina</taxon>
        <taxon>Agaricomycetes</taxon>
        <taxon>Agaricomycetidae</taxon>
        <taxon>Boletales</taxon>
        <taxon>Paxilineae</taxon>
        <taxon>Paxillaceae</taxon>
        <taxon>Paxillus</taxon>
    </lineage>
</organism>
<keyword evidence="3" id="KW-1185">Reference proteome</keyword>
<evidence type="ECO:0000313" key="3">
    <source>
        <dbReference type="Proteomes" id="UP000053647"/>
    </source>
</evidence>
<keyword evidence="1" id="KW-0472">Membrane</keyword>
<name>A0A0C9TIU8_PAXIN</name>
<reference evidence="3" key="2">
    <citation type="submission" date="2015-01" db="EMBL/GenBank/DDBJ databases">
        <title>Evolutionary Origins and Diversification of the Mycorrhizal Mutualists.</title>
        <authorList>
            <consortium name="DOE Joint Genome Institute"/>
            <consortium name="Mycorrhizal Genomics Consortium"/>
            <person name="Kohler A."/>
            <person name="Kuo A."/>
            <person name="Nagy L.G."/>
            <person name="Floudas D."/>
            <person name="Copeland A."/>
            <person name="Barry K.W."/>
            <person name="Cichocki N."/>
            <person name="Veneault-Fourrey C."/>
            <person name="LaButti K."/>
            <person name="Lindquist E.A."/>
            <person name="Lipzen A."/>
            <person name="Lundell T."/>
            <person name="Morin E."/>
            <person name="Murat C."/>
            <person name="Riley R."/>
            <person name="Ohm R."/>
            <person name="Sun H."/>
            <person name="Tunlid A."/>
            <person name="Henrissat B."/>
            <person name="Grigoriev I.V."/>
            <person name="Hibbett D.S."/>
            <person name="Martin F."/>
        </authorList>
    </citation>
    <scope>NUCLEOTIDE SEQUENCE [LARGE SCALE GENOMIC DNA]</scope>
    <source>
        <strain evidence="3">ATCC 200175</strain>
    </source>
</reference>
<proteinExistence type="predicted"/>
<dbReference type="AlphaFoldDB" id="A0A0C9TIU8"/>
<evidence type="ECO:0000313" key="2">
    <source>
        <dbReference type="EMBL" id="KIJ07221.1"/>
    </source>
</evidence>
<dbReference type="OrthoDB" id="2647100at2759"/>
<dbReference type="EMBL" id="KN819973">
    <property type="protein sequence ID" value="KIJ07221.1"/>
    <property type="molecule type" value="Genomic_DNA"/>
</dbReference>
<gene>
    <name evidence="2" type="ORF">PAXINDRAFT_103048</name>
</gene>
<dbReference type="Proteomes" id="UP000053647">
    <property type="component" value="Unassembled WGS sequence"/>
</dbReference>
<dbReference type="HOGENOM" id="CLU_717854_0_0_1"/>